<gene>
    <name evidence="2" type="ORF">PFISCL1PPCAC_686</name>
</gene>
<protein>
    <recommendedName>
        <fullName evidence="1">BTB domain-containing protein</fullName>
    </recommendedName>
</protein>
<dbReference type="Pfam" id="PF00651">
    <property type="entry name" value="BTB"/>
    <property type="match status" value="1"/>
</dbReference>
<dbReference type="PROSITE" id="PS50097">
    <property type="entry name" value="BTB"/>
    <property type="match status" value="1"/>
</dbReference>
<dbReference type="SUPFAM" id="SSF54695">
    <property type="entry name" value="POZ domain"/>
    <property type="match status" value="1"/>
</dbReference>
<dbReference type="InterPro" id="IPR000210">
    <property type="entry name" value="BTB/POZ_dom"/>
</dbReference>
<evidence type="ECO:0000313" key="2">
    <source>
        <dbReference type="EMBL" id="GMT09389.1"/>
    </source>
</evidence>
<keyword evidence="3" id="KW-1185">Reference proteome</keyword>
<dbReference type="SMART" id="SM00225">
    <property type="entry name" value="BTB"/>
    <property type="match status" value="1"/>
</dbReference>
<reference evidence="2" key="1">
    <citation type="submission" date="2023-10" db="EMBL/GenBank/DDBJ databases">
        <title>Genome assembly of Pristionchus species.</title>
        <authorList>
            <person name="Yoshida K."/>
            <person name="Sommer R.J."/>
        </authorList>
    </citation>
    <scope>NUCLEOTIDE SEQUENCE</scope>
    <source>
        <strain evidence="2">RS5133</strain>
    </source>
</reference>
<comment type="caution">
    <text evidence="2">The sequence shown here is derived from an EMBL/GenBank/DDBJ whole genome shotgun (WGS) entry which is preliminary data.</text>
</comment>
<dbReference type="PANTHER" id="PTHR47022">
    <property type="entry name" value="BTB AND MATH DOMAIN-CONTAINING PROTEIN 36-RELATED"/>
    <property type="match status" value="1"/>
</dbReference>
<dbReference type="CDD" id="cd18186">
    <property type="entry name" value="BTB_POZ_ZBTB_KLHL-like"/>
    <property type="match status" value="1"/>
</dbReference>
<accession>A0AAV5USV0</accession>
<proteinExistence type="predicted"/>
<dbReference type="InterPro" id="IPR011333">
    <property type="entry name" value="SKP1/BTB/POZ_sf"/>
</dbReference>
<feature type="domain" description="BTB" evidence="1">
    <location>
        <begin position="64"/>
        <end position="131"/>
    </location>
</feature>
<organism evidence="2 3">
    <name type="scientific">Pristionchus fissidentatus</name>
    <dbReference type="NCBI Taxonomy" id="1538716"/>
    <lineage>
        <taxon>Eukaryota</taxon>
        <taxon>Metazoa</taxon>
        <taxon>Ecdysozoa</taxon>
        <taxon>Nematoda</taxon>
        <taxon>Chromadorea</taxon>
        <taxon>Rhabditida</taxon>
        <taxon>Rhabditina</taxon>
        <taxon>Diplogasteromorpha</taxon>
        <taxon>Diplogasteroidea</taxon>
        <taxon>Neodiplogasteridae</taxon>
        <taxon>Pristionchus</taxon>
    </lineage>
</organism>
<dbReference type="Proteomes" id="UP001432322">
    <property type="component" value="Unassembled WGS sequence"/>
</dbReference>
<sequence length="193" mass="22232">MRHHIFTEIIDWPSLIDPNRGYIHDNTVIIDFRIDVIRTEGIEGVKPKDATFDLTRLCSPDEINNVTLVIGNNKLKVCKNYLAIHSPVIAAMLFKDFSEKGKEEVEIKDVVYEEFLDLLHLIFSRKAPITDTSIHHILELADRFEVKELIDEAENYLTKSSKLSAVEKLQLADQYRLGLLRTHILQGYNSARD</sequence>
<evidence type="ECO:0000259" key="1">
    <source>
        <dbReference type="PROSITE" id="PS50097"/>
    </source>
</evidence>
<dbReference type="AlphaFoldDB" id="A0AAV5USV0"/>
<dbReference type="Gene3D" id="3.30.710.10">
    <property type="entry name" value="Potassium Channel Kv1.1, Chain A"/>
    <property type="match status" value="1"/>
</dbReference>
<dbReference type="PANTHER" id="PTHR47022:SF1">
    <property type="entry name" value="BTB AND MATH DOMAIN-CONTAINING PROTEIN 36-RELATED"/>
    <property type="match status" value="1"/>
</dbReference>
<dbReference type="EMBL" id="BTSY01000001">
    <property type="protein sequence ID" value="GMT09389.1"/>
    <property type="molecule type" value="Genomic_DNA"/>
</dbReference>
<name>A0AAV5USV0_9BILA</name>
<feature type="non-terminal residue" evidence="2">
    <location>
        <position position="193"/>
    </location>
</feature>
<evidence type="ECO:0000313" key="3">
    <source>
        <dbReference type="Proteomes" id="UP001432322"/>
    </source>
</evidence>